<dbReference type="EMBL" id="CAJZBQ010000056">
    <property type="protein sequence ID" value="CAG9333281.1"/>
    <property type="molecule type" value="Genomic_DNA"/>
</dbReference>
<gene>
    <name evidence="1" type="ORF">BSTOLATCC_MIC58098</name>
</gene>
<comment type="caution">
    <text evidence="1">The sequence shown here is derived from an EMBL/GenBank/DDBJ whole genome shotgun (WGS) entry which is preliminary data.</text>
</comment>
<protein>
    <submittedName>
        <fullName evidence="1">Uncharacterized protein</fullName>
    </submittedName>
</protein>
<name>A0AAU9KH00_9CILI</name>
<sequence>MEKEWKVFAFRFSKCLDHISPTSLNKNKSKQELANIFPINIYKKEKLKRENSAAHMRLKIKEKKGKIKLNEEKAEKIKQVQSQKLINSLEKAQELRKLLILKYRQMSDNLPEKIEVHSRILSCSHQRSLKSISPMKSVFFKLSGNPKRSKTPVINSNLSFDFYQGSPSFKKKVVFS</sequence>
<accession>A0AAU9KH00</accession>
<organism evidence="1 2">
    <name type="scientific">Blepharisma stoltei</name>
    <dbReference type="NCBI Taxonomy" id="1481888"/>
    <lineage>
        <taxon>Eukaryota</taxon>
        <taxon>Sar</taxon>
        <taxon>Alveolata</taxon>
        <taxon>Ciliophora</taxon>
        <taxon>Postciliodesmatophora</taxon>
        <taxon>Heterotrichea</taxon>
        <taxon>Heterotrichida</taxon>
        <taxon>Blepharismidae</taxon>
        <taxon>Blepharisma</taxon>
    </lineage>
</organism>
<proteinExistence type="predicted"/>
<evidence type="ECO:0000313" key="1">
    <source>
        <dbReference type="EMBL" id="CAG9333281.1"/>
    </source>
</evidence>
<evidence type="ECO:0000313" key="2">
    <source>
        <dbReference type="Proteomes" id="UP001162131"/>
    </source>
</evidence>
<dbReference type="AlphaFoldDB" id="A0AAU9KH00"/>
<reference evidence="1" key="1">
    <citation type="submission" date="2021-09" db="EMBL/GenBank/DDBJ databases">
        <authorList>
            <consortium name="AG Swart"/>
            <person name="Singh M."/>
            <person name="Singh A."/>
            <person name="Seah K."/>
            <person name="Emmerich C."/>
        </authorList>
    </citation>
    <scope>NUCLEOTIDE SEQUENCE</scope>
    <source>
        <strain evidence="1">ATCC30299</strain>
    </source>
</reference>
<keyword evidence="2" id="KW-1185">Reference proteome</keyword>
<dbReference type="Proteomes" id="UP001162131">
    <property type="component" value="Unassembled WGS sequence"/>
</dbReference>